<dbReference type="SMART" id="SM00341">
    <property type="entry name" value="HRDC"/>
    <property type="match status" value="1"/>
</dbReference>
<gene>
    <name evidence="3" type="ORF">LSH36_19g11032</name>
</gene>
<evidence type="ECO:0000256" key="1">
    <source>
        <dbReference type="SAM" id="MobiDB-lite"/>
    </source>
</evidence>
<dbReference type="Proteomes" id="UP001208570">
    <property type="component" value="Unassembled WGS sequence"/>
</dbReference>
<accession>A0AAD9KAR3</accession>
<comment type="caution">
    <text evidence="3">The sequence shown here is derived from an EMBL/GenBank/DDBJ whole genome shotgun (WGS) entry which is preliminary data.</text>
</comment>
<evidence type="ECO:0000313" key="3">
    <source>
        <dbReference type="EMBL" id="KAK2168244.1"/>
    </source>
</evidence>
<dbReference type="GO" id="GO:0003676">
    <property type="term" value="F:nucleic acid binding"/>
    <property type="evidence" value="ECO:0007669"/>
    <property type="project" value="InterPro"/>
</dbReference>
<protein>
    <recommendedName>
        <fullName evidence="2">HRDC domain-containing protein</fullName>
    </recommendedName>
</protein>
<keyword evidence="4" id="KW-1185">Reference proteome</keyword>
<dbReference type="InterPro" id="IPR002121">
    <property type="entry name" value="HRDC_dom"/>
</dbReference>
<dbReference type="EMBL" id="JAODUP010000019">
    <property type="protein sequence ID" value="KAK2168244.1"/>
    <property type="molecule type" value="Genomic_DNA"/>
</dbReference>
<proteinExistence type="predicted"/>
<dbReference type="InterPro" id="IPR010997">
    <property type="entry name" value="HRDC-like_sf"/>
</dbReference>
<feature type="domain" description="HRDC" evidence="2">
    <location>
        <begin position="35"/>
        <end position="116"/>
    </location>
</feature>
<feature type="compositionally biased region" description="Polar residues" evidence="1">
    <location>
        <begin position="214"/>
        <end position="226"/>
    </location>
</feature>
<dbReference type="AlphaFoldDB" id="A0AAD9KAR3"/>
<feature type="compositionally biased region" description="Basic residues" evidence="1">
    <location>
        <begin position="163"/>
        <end position="182"/>
    </location>
</feature>
<feature type="region of interest" description="Disordered" evidence="1">
    <location>
        <begin position="145"/>
        <end position="234"/>
    </location>
</feature>
<dbReference type="SUPFAM" id="SSF47819">
    <property type="entry name" value="HRDC-like"/>
    <property type="match status" value="1"/>
</dbReference>
<evidence type="ECO:0000259" key="2">
    <source>
        <dbReference type="PROSITE" id="PS50967"/>
    </source>
</evidence>
<name>A0AAD9KAR3_9ANNE</name>
<dbReference type="Pfam" id="PF00570">
    <property type="entry name" value="HRDC"/>
    <property type="match status" value="1"/>
</dbReference>
<dbReference type="GO" id="GO:0000166">
    <property type="term" value="F:nucleotide binding"/>
    <property type="evidence" value="ECO:0007669"/>
    <property type="project" value="InterPro"/>
</dbReference>
<evidence type="ECO:0000313" key="4">
    <source>
        <dbReference type="Proteomes" id="UP001208570"/>
    </source>
</evidence>
<dbReference type="InterPro" id="IPR044876">
    <property type="entry name" value="HRDC_dom_sf"/>
</dbReference>
<dbReference type="PROSITE" id="PS50967">
    <property type="entry name" value="HRDC"/>
    <property type="match status" value="1"/>
</dbReference>
<reference evidence="3" key="1">
    <citation type="journal article" date="2023" name="Mol. Biol. Evol.">
        <title>Third-Generation Sequencing Reveals the Adaptive Role of the Epigenome in Three Deep-Sea Polychaetes.</title>
        <authorList>
            <person name="Perez M."/>
            <person name="Aroh O."/>
            <person name="Sun Y."/>
            <person name="Lan Y."/>
            <person name="Juniper S.K."/>
            <person name="Young C.R."/>
            <person name="Angers B."/>
            <person name="Qian P.Y."/>
        </authorList>
    </citation>
    <scope>NUCLEOTIDE SEQUENCE</scope>
    <source>
        <strain evidence="3">P08H-3</strain>
    </source>
</reference>
<dbReference type="Gene3D" id="1.10.150.80">
    <property type="entry name" value="HRDC domain"/>
    <property type="match status" value="1"/>
</dbReference>
<organism evidence="3 4">
    <name type="scientific">Paralvinella palmiformis</name>
    <dbReference type="NCBI Taxonomy" id="53620"/>
    <lineage>
        <taxon>Eukaryota</taxon>
        <taxon>Metazoa</taxon>
        <taxon>Spiralia</taxon>
        <taxon>Lophotrochozoa</taxon>
        <taxon>Annelida</taxon>
        <taxon>Polychaeta</taxon>
        <taxon>Sedentaria</taxon>
        <taxon>Canalipalpata</taxon>
        <taxon>Terebellida</taxon>
        <taxon>Terebelliformia</taxon>
        <taxon>Alvinellidae</taxon>
        <taxon>Paralvinella</taxon>
    </lineage>
</organism>
<sequence length="253" mass="28389">MDLLSGKIRVRFQTASGKSKIAETQKAAENNSPRVQLEMDCYSELLTLAKDIGRRYNTNYSNIFPEFLLRDLAKQLPVTLDEILNSVSGVTAYKLDRYKQEFIQFLDITMKYTAILATLDIEDENVAFQEDTFTTDVEGESSYFLQHEPSSSFRGRRGGFQGKRGRGKRKRYAGGGPKAKRQKAAEHDHKVSNRGKTRTKVNLSKYKHNEAKNHTSSSTSKPNSGTLAGRKPGFLNLAKPTRSFLGGSMVYTA</sequence>